<feature type="signal peptide" evidence="6">
    <location>
        <begin position="1"/>
        <end position="21"/>
    </location>
</feature>
<keyword evidence="8" id="KW-1185">Reference proteome</keyword>
<comment type="subcellular location">
    <subcellularLocation>
        <location evidence="1 6">Secreted</location>
        <location evidence="1 6">Cell wall</location>
    </subcellularLocation>
</comment>
<dbReference type="Pfam" id="PF01185">
    <property type="entry name" value="Hydrophobin"/>
    <property type="match status" value="1"/>
</dbReference>
<protein>
    <recommendedName>
        <fullName evidence="6">Hydrophobin</fullName>
    </recommendedName>
</protein>
<dbReference type="InterPro" id="IPR001338">
    <property type="entry name" value="Class_I_Hydrophobin"/>
</dbReference>
<evidence type="ECO:0000256" key="2">
    <source>
        <dbReference type="ARBA" id="ARBA00010446"/>
    </source>
</evidence>
<evidence type="ECO:0000313" key="8">
    <source>
        <dbReference type="Proteomes" id="UP000053477"/>
    </source>
</evidence>
<keyword evidence="6" id="KW-0732">Signal</keyword>
<keyword evidence="4 6" id="KW-0964">Secreted</keyword>
<dbReference type="STRING" id="27342.A0A0H2RLM6"/>
<evidence type="ECO:0000313" key="7">
    <source>
        <dbReference type="EMBL" id="KLO12462.1"/>
    </source>
</evidence>
<dbReference type="InParanoid" id="A0A0H2RLM6"/>
<gene>
    <name evidence="7" type="ORF">SCHPADRAFT_941217</name>
</gene>
<reference evidence="7 8" key="1">
    <citation type="submission" date="2015-04" db="EMBL/GenBank/DDBJ databases">
        <title>Complete genome sequence of Schizopora paradoxa KUC8140, a cosmopolitan wood degrader in East Asia.</title>
        <authorList>
            <consortium name="DOE Joint Genome Institute"/>
            <person name="Min B."/>
            <person name="Park H."/>
            <person name="Jang Y."/>
            <person name="Kim J.-J."/>
            <person name="Kim K.H."/>
            <person name="Pangilinan J."/>
            <person name="Lipzen A."/>
            <person name="Riley R."/>
            <person name="Grigoriev I.V."/>
            <person name="Spatafora J.W."/>
            <person name="Choi I.-G."/>
        </authorList>
    </citation>
    <scope>NUCLEOTIDE SEQUENCE [LARGE SCALE GENOMIC DNA]</scope>
    <source>
        <strain evidence="7 8">KUC8140</strain>
    </source>
</reference>
<dbReference type="Proteomes" id="UP000053477">
    <property type="component" value="Unassembled WGS sequence"/>
</dbReference>
<evidence type="ECO:0000256" key="5">
    <source>
        <dbReference type="ARBA" id="ARBA00023157"/>
    </source>
</evidence>
<evidence type="ECO:0000256" key="1">
    <source>
        <dbReference type="ARBA" id="ARBA00004191"/>
    </source>
</evidence>
<comment type="similarity">
    <text evidence="2 6">Belongs to the fungal hydrophobin family.</text>
</comment>
<dbReference type="CDD" id="cd23507">
    <property type="entry name" value="hydrophobin_I"/>
    <property type="match status" value="1"/>
</dbReference>
<dbReference type="GO" id="GO:0009277">
    <property type="term" value="C:fungal-type cell wall"/>
    <property type="evidence" value="ECO:0007669"/>
    <property type="project" value="InterPro"/>
</dbReference>
<dbReference type="OrthoDB" id="4225815at2759"/>
<keyword evidence="3 6" id="KW-0134">Cell wall</keyword>
<feature type="chain" id="PRO_5013988792" description="Hydrophobin" evidence="6">
    <location>
        <begin position="22"/>
        <end position="115"/>
    </location>
</feature>
<accession>A0A0H2RLM6</accession>
<sequence>MKFDAPRLFITFALFAAIAFASPMPAPSQTPPSTPPATCSGTISCCNSVGHANDGLIGVLLGLLGVVVKDLTVLIGVTCSPISSGQSCALSTVCCTNNSFNGVIALDCTQFNNPS</sequence>
<organism evidence="7 8">
    <name type="scientific">Schizopora paradoxa</name>
    <dbReference type="NCBI Taxonomy" id="27342"/>
    <lineage>
        <taxon>Eukaryota</taxon>
        <taxon>Fungi</taxon>
        <taxon>Dikarya</taxon>
        <taxon>Basidiomycota</taxon>
        <taxon>Agaricomycotina</taxon>
        <taxon>Agaricomycetes</taxon>
        <taxon>Hymenochaetales</taxon>
        <taxon>Schizoporaceae</taxon>
        <taxon>Schizopora</taxon>
    </lineage>
</organism>
<dbReference type="GO" id="GO:0005199">
    <property type="term" value="F:structural constituent of cell wall"/>
    <property type="evidence" value="ECO:0007669"/>
    <property type="project" value="InterPro"/>
</dbReference>
<dbReference type="AlphaFoldDB" id="A0A0H2RLM6"/>
<dbReference type="EMBL" id="KQ085977">
    <property type="protein sequence ID" value="KLO12462.1"/>
    <property type="molecule type" value="Genomic_DNA"/>
</dbReference>
<evidence type="ECO:0000256" key="6">
    <source>
        <dbReference type="RuleBase" id="RU365009"/>
    </source>
</evidence>
<keyword evidence="5 6" id="KW-1015">Disulfide bond</keyword>
<dbReference type="SMART" id="SM00075">
    <property type="entry name" value="HYDRO"/>
    <property type="match status" value="1"/>
</dbReference>
<evidence type="ECO:0000256" key="3">
    <source>
        <dbReference type="ARBA" id="ARBA00022512"/>
    </source>
</evidence>
<evidence type="ECO:0000256" key="4">
    <source>
        <dbReference type="ARBA" id="ARBA00022525"/>
    </source>
</evidence>
<proteinExistence type="inferred from homology"/>
<name>A0A0H2RLM6_9AGAM</name>